<feature type="region of interest" description="Disordered" evidence="1">
    <location>
        <begin position="53"/>
        <end position="97"/>
    </location>
</feature>
<feature type="region of interest" description="Disordered" evidence="1">
    <location>
        <begin position="165"/>
        <end position="192"/>
    </location>
</feature>
<dbReference type="EMBL" id="BKCJ011102821">
    <property type="protein sequence ID" value="GFC85986.1"/>
    <property type="molecule type" value="Genomic_DNA"/>
</dbReference>
<name>A0A699RJW2_TANCI</name>
<dbReference type="AlphaFoldDB" id="A0A699RJW2"/>
<evidence type="ECO:0000256" key="1">
    <source>
        <dbReference type="SAM" id="MobiDB-lite"/>
    </source>
</evidence>
<organism evidence="2">
    <name type="scientific">Tanacetum cinerariifolium</name>
    <name type="common">Dalmatian daisy</name>
    <name type="synonym">Chrysanthemum cinerariifolium</name>
    <dbReference type="NCBI Taxonomy" id="118510"/>
    <lineage>
        <taxon>Eukaryota</taxon>
        <taxon>Viridiplantae</taxon>
        <taxon>Streptophyta</taxon>
        <taxon>Embryophyta</taxon>
        <taxon>Tracheophyta</taxon>
        <taxon>Spermatophyta</taxon>
        <taxon>Magnoliopsida</taxon>
        <taxon>eudicotyledons</taxon>
        <taxon>Gunneridae</taxon>
        <taxon>Pentapetalae</taxon>
        <taxon>asterids</taxon>
        <taxon>campanulids</taxon>
        <taxon>Asterales</taxon>
        <taxon>Asteraceae</taxon>
        <taxon>Asteroideae</taxon>
        <taxon>Anthemideae</taxon>
        <taxon>Anthemidinae</taxon>
        <taxon>Tanacetum</taxon>
    </lineage>
</organism>
<accession>A0A699RJW2</accession>
<comment type="caution">
    <text evidence="2">The sequence shown here is derived from an EMBL/GenBank/DDBJ whole genome shotgun (WGS) entry which is preliminary data.</text>
</comment>
<reference evidence="2" key="1">
    <citation type="journal article" date="2019" name="Sci. Rep.">
        <title>Draft genome of Tanacetum cinerariifolium, the natural source of mosquito coil.</title>
        <authorList>
            <person name="Yamashiro T."/>
            <person name="Shiraishi A."/>
            <person name="Satake H."/>
            <person name="Nakayama K."/>
        </authorList>
    </citation>
    <scope>NUCLEOTIDE SEQUENCE</scope>
</reference>
<proteinExistence type="predicted"/>
<evidence type="ECO:0000313" key="2">
    <source>
        <dbReference type="EMBL" id="GFC85986.1"/>
    </source>
</evidence>
<sequence length="192" mass="21494">MFLNNQIELGDPFNDVYTAPAHNLKVFSNMSRKGLKFLGKKTPLFPNMLIQAEGKGSGIPTEPQPTPSPTHPSTGDQPPVSESSSTHDTTQDSKESLKGTNGKELFYICTNLSNRVLSLETVNDAQAAKIIALKARIKKLEKKCKPSISHHKSWLKSVQRLSMKKRFRKKESISKQGRKKDKPESTLDEQYI</sequence>
<protein>
    <submittedName>
        <fullName evidence="2">Uncharacterized protein</fullName>
    </submittedName>
</protein>
<gene>
    <name evidence="2" type="ORF">Tci_857956</name>
</gene>